<accession>A0A8S5SGV2</accession>
<evidence type="ECO:0000313" key="1">
    <source>
        <dbReference type="EMBL" id="DAF50182.1"/>
    </source>
</evidence>
<protein>
    <submittedName>
        <fullName evidence="1">Uncharacterized protein</fullName>
    </submittedName>
</protein>
<organism evidence="1">
    <name type="scientific">Siphoviridae sp. ct9zP9</name>
    <dbReference type="NCBI Taxonomy" id="2827795"/>
    <lineage>
        <taxon>Viruses</taxon>
        <taxon>Duplodnaviria</taxon>
        <taxon>Heunggongvirae</taxon>
        <taxon>Uroviricota</taxon>
        <taxon>Caudoviricetes</taxon>
    </lineage>
</organism>
<name>A0A8S5SGV2_9CAUD</name>
<reference evidence="1" key="1">
    <citation type="journal article" date="2021" name="Proc. Natl. Acad. Sci. U.S.A.">
        <title>A Catalog of Tens of Thousands of Viruses from Human Metagenomes Reveals Hidden Associations with Chronic Diseases.</title>
        <authorList>
            <person name="Tisza M.J."/>
            <person name="Buck C.B."/>
        </authorList>
    </citation>
    <scope>NUCLEOTIDE SEQUENCE</scope>
    <source>
        <strain evidence="1">Ct9zP9</strain>
    </source>
</reference>
<sequence length="34" mass="3940">MQKVAYVLGNCTDTKKDFSENVNFKVVLRFTQKS</sequence>
<dbReference type="EMBL" id="BK032593">
    <property type="protein sequence ID" value="DAF50182.1"/>
    <property type="molecule type" value="Genomic_DNA"/>
</dbReference>
<proteinExistence type="predicted"/>